<reference evidence="3 4" key="1">
    <citation type="submission" date="2024-01" db="EMBL/GenBank/DDBJ databases">
        <title>A draft genome for a cacao thread blight-causing isolate of Paramarasmius palmivorus.</title>
        <authorList>
            <person name="Baruah I.K."/>
            <person name="Bukari Y."/>
            <person name="Amoako-Attah I."/>
            <person name="Meinhardt L.W."/>
            <person name="Bailey B.A."/>
            <person name="Cohen S.P."/>
        </authorList>
    </citation>
    <scope>NUCLEOTIDE SEQUENCE [LARGE SCALE GENOMIC DNA]</scope>
    <source>
        <strain evidence="3 4">GH-12</strain>
    </source>
</reference>
<keyword evidence="4" id="KW-1185">Reference proteome</keyword>
<evidence type="ECO:0000256" key="2">
    <source>
        <dbReference type="SAM" id="MobiDB-lite"/>
    </source>
</evidence>
<keyword evidence="1" id="KW-0175">Coiled coil</keyword>
<accession>A0AAW0CW06</accession>
<evidence type="ECO:0000256" key="1">
    <source>
        <dbReference type="SAM" id="Coils"/>
    </source>
</evidence>
<evidence type="ECO:0000313" key="4">
    <source>
        <dbReference type="Proteomes" id="UP001383192"/>
    </source>
</evidence>
<feature type="compositionally biased region" description="Acidic residues" evidence="2">
    <location>
        <begin position="259"/>
        <end position="279"/>
    </location>
</feature>
<organism evidence="3 4">
    <name type="scientific">Paramarasmius palmivorus</name>
    <dbReference type="NCBI Taxonomy" id="297713"/>
    <lineage>
        <taxon>Eukaryota</taxon>
        <taxon>Fungi</taxon>
        <taxon>Dikarya</taxon>
        <taxon>Basidiomycota</taxon>
        <taxon>Agaricomycotina</taxon>
        <taxon>Agaricomycetes</taxon>
        <taxon>Agaricomycetidae</taxon>
        <taxon>Agaricales</taxon>
        <taxon>Marasmiineae</taxon>
        <taxon>Marasmiaceae</taxon>
        <taxon>Paramarasmius</taxon>
    </lineage>
</organism>
<dbReference type="AlphaFoldDB" id="A0AAW0CW06"/>
<dbReference type="Proteomes" id="UP001383192">
    <property type="component" value="Unassembled WGS sequence"/>
</dbReference>
<protein>
    <recommendedName>
        <fullName evidence="5">F-box domain-containing protein</fullName>
    </recommendedName>
</protein>
<evidence type="ECO:0000313" key="3">
    <source>
        <dbReference type="EMBL" id="KAK7042971.1"/>
    </source>
</evidence>
<evidence type="ECO:0008006" key="5">
    <source>
        <dbReference type="Google" id="ProtNLM"/>
    </source>
</evidence>
<name>A0AAW0CW06_9AGAR</name>
<feature type="region of interest" description="Disordered" evidence="2">
    <location>
        <begin position="258"/>
        <end position="279"/>
    </location>
</feature>
<gene>
    <name evidence="3" type="ORF">VNI00_008708</name>
</gene>
<dbReference type="EMBL" id="JAYKXP010000030">
    <property type="protein sequence ID" value="KAK7042971.1"/>
    <property type="molecule type" value="Genomic_DNA"/>
</dbReference>
<comment type="caution">
    <text evidence="3">The sequence shown here is derived from an EMBL/GenBank/DDBJ whole genome shotgun (WGS) entry which is preliminary data.</text>
</comment>
<proteinExistence type="predicted"/>
<feature type="coiled-coil region" evidence="1">
    <location>
        <begin position="63"/>
        <end position="97"/>
    </location>
</feature>
<sequence>MATGIIPRLCERCNSRLDKDEDLEASRSKYTKTITSILHTNDAPSLDDIDSMRYSLLLHESAVRDVEADIARTKDYLQQLETEKEELDNYIKNQRTVLHPIRRLPREILSHVFAMCMDYTPLTTDTTLEDSVASERTEWALSRVCSQWRSVALGLSSELWSKVHIKLDKQSSKFGGHTMLLGLRLRRSCDKPLSVFIERGSFKGPGDHSLFSSLLLYSDRWSALRLDMELSELQALTSKVEPHLSALETLIFRLPITDADTDTDDPDSDDDEEREAHDDIEDPLRVPLPYYNLTDLSLDIAGSSFTISQFLALLRKATKLEELYVGYNFYEEENPDDLGLPVCLPSLHTFSMRWDISHTTTEEVLHGGDQLLDQLILPCLDNFWDGGDRSTAGSVSLDSITSLCKRSGCALTVLRITVDDIDEEIVSFLTSHYTLNSVYIMKVDGSFTEVLIRALSVPEGESGCLLPQLEDLTLQGSMTFDAALLVEMALSRRKMPETESSEVLLLSRLELDCDSKEVPSNIDAFVRFSTDEYFESLNWTFSA</sequence>